<organism evidence="6 7">
    <name type="scientific">Candidatus Aeolococcus gillhamiae</name>
    <dbReference type="NCBI Taxonomy" id="3127015"/>
    <lineage>
        <taxon>Bacteria</taxon>
        <taxon>Bacillati</taxon>
        <taxon>Candidatus Dormiibacterota</taxon>
        <taxon>Candidatus Dormibacteria</taxon>
        <taxon>Candidatus Aeolococcales</taxon>
        <taxon>Candidatus Aeolococcaceae</taxon>
        <taxon>Candidatus Aeolococcus</taxon>
    </lineage>
</organism>
<dbReference type="Pfam" id="PF04191">
    <property type="entry name" value="PEMT"/>
    <property type="match status" value="1"/>
</dbReference>
<comment type="caution">
    <text evidence="6">The sequence shown here is derived from an EMBL/GenBank/DDBJ whole genome shotgun (WGS) entry which is preliminary data.</text>
</comment>
<feature type="transmembrane region" description="Helical" evidence="5">
    <location>
        <begin position="20"/>
        <end position="40"/>
    </location>
</feature>
<feature type="transmembrane region" description="Helical" evidence="5">
    <location>
        <begin position="178"/>
        <end position="202"/>
    </location>
</feature>
<dbReference type="EMBL" id="JAEKNS010000009">
    <property type="protein sequence ID" value="MBJ7593360.1"/>
    <property type="molecule type" value="Genomic_DNA"/>
</dbReference>
<dbReference type="GO" id="GO:0012505">
    <property type="term" value="C:endomembrane system"/>
    <property type="evidence" value="ECO:0007669"/>
    <property type="project" value="UniProtKB-SubCell"/>
</dbReference>
<proteinExistence type="predicted"/>
<sequence length="237" mass="25998">MTIEAAAPRFRTSSTDTIRLLIFGRFVPATFFAVLGYLQFQRLASNVRGLPRPVDALAVISGPLPAALYLLFCAIPVFIYIGRPAPRARDGRWLPRAAGLTGTVMLLVVGALPQGARLYSPPPWLGGVSTALSVVAFALAVYGLLYLRRSLSIIPEVRRLVTGGPYRVVRHPLYAAEILAACAFVMVNPGALAVAMLAPFVATQLLRSRFEESLLTAAYPEYRDYVRHSRRLVPFLW</sequence>
<evidence type="ECO:0000256" key="1">
    <source>
        <dbReference type="ARBA" id="ARBA00004127"/>
    </source>
</evidence>
<keyword evidence="4 5" id="KW-0472">Membrane</keyword>
<dbReference type="InterPro" id="IPR052527">
    <property type="entry name" value="Metal_cation-efflux_comp"/>
</dbReference>
<accession>A0A934MYB3</accession>
<evidence type="ECO:0000256" key="3">
    <source>
        <dbReference type="ARBA" id="ARBA00022989"/>
    </source>
</evidence>
<dbReference type="PANTHER" id="PTHR43847">
    <property type="entry name" value="BLL3993 PROTEIN"/>
    <property type="match status" value="1"/>
</dbReference>
<dbReference type="Gene3D" id="1.20.120.1630">
    <property type="match status" value="1"/>
</dbReference>
<evidence type="ECO:0000313" key="6">
    <source>
        <dbReference type="EMBL" id="MBJ7593360.1"/>
    </source>
</evidence>
<evidence type="ECO:0000256" key="5">
    <source>
        <dbReference type="SAM" id="Phobius"/>
    </source>
</evidence>
<protein>
    <submittedName>
        <fullName evidence="6">Isoprenylcysteine carboxylmethyltransferase family protein</fullName>
    </submittedName>
</protein>
<evidence type="ECO:0000313" key="7">
    <source>
        <dbReference type="Proteomes" id="UP000606991"/>
    </source>
</evidence>
<reference evidence="6 7" key="1">
    <citation type="submission" date="2020-10" db="EMBL/GenBank/DDBJ databases">
        <title>Ca. Dormibacterota MAGs.</title>
        <authorList>
            <person name="Montgomery K."/>
        </authorList>
    </citation>
    <scope>NUCLEOTIDE SEQUENCE [LARGE SCALE GENOMIC DNA]</scope>
    <source>
        <strain evidence="6">SC8812_S17_18</strain>
    </source>
</reference>
<keyword evidence="2 5" id="KW-0812">Transmembrane</keyword>
<evidence type="ECO:0000256" key="4">
    <source>
        <dbReference type="ARBA" id="ARBA00023136"/>
    </source>
</evidence>
<dbReference type="InterPro" id="IPR007318">
    <property type="entry name" value="Phopholipid_MeTrfase"/>
</dbReference>
<evidence type="ECO:0000256" key="2">
    <source>
        <dbReference type="ARBA" id="ARBA00022692"/>
    </source>
</evidence>
<feature type="transmembrane region" description="Helical" evidence="5">
    <location>
        <begin position="93"/>
        <end position="112"/>
    </location>
</feature>
<feature type="transmembrane region" description="Helical" evidence="5">
    <location>
        <begin position="124"/>
        <end position="147"/>
    </location>
</feature>
<name>A0A934MYB3_9BACT</name>
<dbReference type="RefSeq" id="WP_337308556.1">
    <property type="nucleotide sequence ID" value="NZ_JAEKNS010000009.1"/>
</dbReference>
<dbReference type="Proteomes" id="UP000606991">
    <property type="component" value="Unassembled WGS sequence"/>
</dbReference>
<feature type="transmembrane region" description="Helical" evidence="5">
    <location>
        <begin position="60"/>
        <end position="81"/>
    </location>
</feature>
<gene>
    <name evidence="6" type="ORF">JF886_00620</name>
</gene>
<dbReference type="AlphaFoldDB" id="A0A934MYB3"/>
<keyword evidence="3 5" id="KW-1133">Transmembrane helix</keyword>
<dbReference type="PANTHER" id="PTHR43847:SF1">
    <property type="entry name" value="BLL3993 PROTEIN"/>
    <property type="match status" value="1"/>
</dbReference>
<comment type="subcellular location">
    <subcellularLocation>
        <location evidence="1">Endomembrane system</location>
        <topology evidence="1">Multi-pass membrane protein</topology>
    </subcellularLocation>
</comment>